<accession>A0A291IRS3</accession>
<evidence type="ECO:0000313" key="1">
    <source>
        <dbReference type="EMBL" id="ATG97499.1"/>
    </source>
</evidence>
<keyword evidence="2" id="KW-1185">Reference proteome</keyword>
<dbReference type="AlphaFoldDB" id="A0A291IRS3"/>
<dbReference type="RefSeq" id="WP_096862787.1">
    <property type="nucleotide sequence ID" value="NZ_CP023668.1"/>
</dbReference>
<proteinExistence type="predicted"/>
<gene>
    <name evidence="1" type="ORF">CP520_01895</name>
</gene>
<protein>
    <submittedName>
        <fullName evidence="1">Uncharacterized protein</fullName>
    </submittedName>
</protein>
<dbReference type="KEGG" id="mlac:CP520_01895"/>
<dbReference type="Proteomes" id="UP000232227">
    <property type="component" value="Chromosome"/>
</dbReference>
<name>A0A291IRS3_9MOLU</name>
<dbReference type="EMBL" id="CP023668">
    <property type="protein sequence ID" value="ATG97499.1"/>
    <property type="molecule type" value="Genomic_DNA"/>
</dbReference>
<reference evidence="1 2" key="1">
    <citation type="submission" date="2017-09" db="EMBL/GenBank/DDBJ databases">
        <title>SPAdes assembly of the Mesoplasma lactucae genome.</title>
        <authorList>
            <person name="Knight T.F."/>
            <person name="Rubinstein R."/>
            <person name="Citino T."/>
        </authorList>
    </citation>
    <scope>NUCLEOTIDE SEQUENCE [LARGE SCALE GENOMIC DNA]</scope>
    <source>
        <strain evidence="1 2">831-C4</strain>
    </source>
</reference>
<evidence type="ECO:0000313" key="2">
    <source>
        <dbReference type="Proteomes" id="UP000232227"/>
    </source>
</evidence>
<sequence length="139" mass="16921">MTNLLKSYDVAMRTQNEIVYMKNENKIISKNLKSLEQKKQFLNLRKENIELERNNYIEKTYSQFNSELPKYVDKNTQKELDDLREVVKKLNNELQENSNRIEHYESEINKMNKKVEYSFSISRKIGEVRNEHFEEEYDE</sequence>
<organism evidence="1 2">
    <name type="scientific">Mesoplasma lactucae ATCC 49193</name>
    <dbReference type="NCBI Taxonomy" id="81460"/>
    <lineage>
        <taxon>Bacteria</taxon>
        <taxon>Bacillati</taxon>
        <taxon>Mycoplasmatota</taxon>
        <taxon>Mollicutes</taxon>
        <taxon>Entomoplasmatales</taxon>
        <taxon>Entomoplasmataceae</taxon>
        <taxon>Mesoplasma</taxon>
    </lineage>
</organism>